<evidence type="ECO:0000313" key="1">
    <source>
        <dbReference type="EMBL" id="CAH0714311.1"/>
    </source>
</evidence>
<evidence type="ECO:0000313" key="2">
    <source>
        <dbReference type="Proteomes" id="UP000838878"/>
    </source>
</evidence>
<sequence>MESILSSDDSCDRDLKSLKSQLTEYGLEEDNLSKDEMIDILKALKNSKVSNIQEEQLQKKVEEDVETSSSKVTMKRRYLNVRDRRMPWSLIPQTLEPAEKARTLAVYIKLMSINNYRQARQSVNMAAWPPPIQIIESTRLQPQRSTRSGRSVPVYTDYDDDSSDFDCVVTKIKKRKVSNSDQNDVCPKKTLSLKRKLSKDENVRPTKEIKVRNEILKSESEGHVNSNLFSIIED</sequence>
<name>A0A8J9Y4B8_9NEOP</name>
<keyword evidence="2" id="KW-1185">Reference proteome</keyword>
<feature type="non-terminal residue" evidence="1">
    <location>
        <position position="234"/>
    </location>
</feature>
<dbReference type="Proteomes" id="UP000838878">
    <property type="component" value="Chromosome 1"/>
</dbReference>
<gene>
    <name evidence="1" type="ORF">BINO364_LOCUS1376</name>
</gene>
<reference evidence="1" key="1">
    <citation type="submission" date="2021-12" db="EMBL/GenBank/DDBJ databases">
        <authorList>
            <person name="Martin H S."/>
        </authorList>
    </citation>
    <scope>NUCLEOTIDE SEQUENCE</scope>
</reference>
<dbReference type="AlphaFoldDB" id="A0A8J9Y4B8"/>
<dbReference type="OrthoDB" id="7485262at2759"/>
<accession>A0A8J9Y4B8</accession>
<proteinExistence type="predicted"/>
<protein>
    <submittedName>
        <fullName evidence="1">Uncharacterized protein</fullName>
    </submittedName>
</protein>
<dbReference type="EMBL" id="OV170221">
    <property type="protein sequence ID" value="CAH0714311.1"/>
    <property type="molecule type" value="Genomic_DNA"/>
</dbReference>
<organism evidence="1 2">
    <name type="scientific">Brenthis ino</name>
    <name type="common">lesser marbled fritillary</name>
    <dbReference type="NCBI Taxonomy" id="405034"/>
    <lineage>
        <taxon>Eukaryota</taxon>
        <taxon>Metazoa</taxon>
        <taxon>Ecdysozoa</taxon>
        <taxon>Arthropoda</taxon>
        <taxon>Hexapoda</taxon>
        <taxon>Insecta</taxon>
        <taxon>Pterygota</taxon>
        <taxon>Neoptera</taxon>
        <taxon>Endopterygota</taxon>
        <taxon>Lepidoptera</taxon>
        <taxon>Glossata</taxon>
        <taxon>Ditrysia</taxon>
        <taxon>Papilionoidea</taxon>
        <taxon>Nymphalidae</taxon>
        <taxon>Heliconiinae</taxon>
        <taxon>Argynnini</taxon>
        <taxon>Brenthis</taxon>
    </lineage>
</organism>